<evidence type="ECO:0000256" key="4">
    <source>
        <dbReference type="SAM" id="Coils"/>
    </source>
</evidence>
<reference evidence="5 6" key="1">
    <citation type="journal article" date="2020" name="ISME J.">
        <title>Uncovering the hidden diversity of litter-decomposition mechanisms in mushroom-forming fungi.</title>
        <authorList>
            <person name="Floudas D."/>
            <person name="Bentzer J."/>
            <person name="Ahren D."/>
            <person name="Johansson T."/>
            <person name="Persson P."/>
            <person name="Tunlid A."/>
        </authorList>
    </citation>
    <scope>NUCLEOTIDE SEQUENCE [LARGE SCALE GENOMIC DNA]</scope>
    <source>
        <strain evidence="5 6">CBS 101986</strain>
    </source>
</reference>
<dbReference type="PANTHER" id="PTHR22970">
    <property type="entry name" value="AT-RICH INTERACTIVE DOMAIN-CONTAINING PROTEIN 2"/>
    <property type="match status" value="1"/>
</dbReference>
<keyword evidence="6" id="KW-1185">Reference proteome</keyword>
<keyword evidence="4" id="KW-0175">Coiled coil</keyword>
<organism evidence="5 6">
    <name type="scientific">Psilocybe cf. subviscida</name>
    <dbReference type="NCBI Taxonomy" id="2480587"/>
    <lineage>
        <taxon>Eukaryota</taxon>
        <taxon>Fungi</taxon>
        <taxon>Dikarya</taxon>
        <taxon>Basidiomycota</taxon>
        <taxon>Agaricomycotina</taxon>
        <taxon>Agaricomycetes</taxon>
        <taxon>Agaricomycetidae</taxon>
        <taxon>Agaricales</taxon>
        <taxon>Agaricineae</taxon>
        <taxon>Strophariaceae</taxon>
        <taxon>Psilocybe</taxon>
    </lineage>
</organism>
<dbReference type="InterPro" id="IPR052406">
    <property type="entry name" value="Chromatin_Remodeling_Comp"/>
</dbReference>
<dbReference type="PANTHER" id="PTHR22970:SF14">
    <property type="entry name" value="AT-RICH INTERACTIVE DOMAIN-CONTAINING PROTEIN 2"/>
    <property type="match status" value="1"/>
</dbReference>
<dbReference type="EMBL" id="JAACJJ010000014">
    <property type="protein sequence ID" value="KAF5327915.1"/>
    <property type="molecule type" value="Genomic_DNA"/>
</dbReference>
<accession>A0A8H5BRB5</accession>
<keyword evidence="3" id="KW-0539">Nucleus</keyword>
<dbReference type="Proteomes" id="UP000567179">
    <property type="component" value="Unassembled WGS sequence"/>
</dbReference>
<feature type="coiled-coil region" evidence="4">
    <location>
        <begin position="25"/>
        <end position="59"/>
    </location>
</feature>
<keyword evidence="1" id="KW-0805">Transcription regulation</keyword>
<evidence type="ECO:0000256" key="1">
    <source>
        <dbReference type="ARBA" id="ARBA00023015"/>
    </source>
</evidence>
<evidence type="ECO:0000256" key="3">
    <source>
        <dbReference type="ARBA" id="ARBA00023242"/>
    </source>
</evidence>
<name>A0A8H5BRB5_9AGAR</name>
<dbReference type="AlphaFoldDB" id="A0A8H5BRB5"/>
<dbReference type="GO" id="GO:0016586">
    <property type="term" value="C:RSC-type complex"/>
    <property type="evidence" value="ECO:0007669"/>
    <property type="project" value="TreeGrafter"/>
</dbReference>
<gene>
    <name evidence="5" type="ORF">D9619_004028</name>
</gene>
<protein>
    <submittedName>
        <fullName evidence="5">Uncharacterized protein</fullName>
    </submittedName>
</protein>
<evidence type="ECO:0000256" key="2">
    <source>
        <dbReference type="ARBA" id="ARBA00023163"/>
    </source>
</evidence>
<sequence length="278" mass="31469">MVSMMLAAGVPEANPNFPLANIGSRPSLKDRLRVLESQNKELRSALEDMTHTLRQTQELLVYAISNLNKERAARRHRGVESARQSLVAPANERLDIRKVNCSNTQPTKLTIDYIMNVDRKNRAQVGVKQEPLTDELVYPEDVACPYPSPPPSQQNALESLAIAALCISKTQPQSMTHTPTERRNIEQTIPLIPLPEPQRCRAWMQAMFVEDHESEIGQIEFWTLYKDAFSALAPQFPLLSARELLQRVSEVFPYGQAIEASGSMLMQRYVVSGVRRRF</sequence>
<proteinExistence type="predicted"/>
<evidence type="ECO:0000313" key="5">
    <source>
        <dbReference type="EMBL" id="KAF5327915.1"/>
    </source>
</evidence>
<comment type="caution">
    <text evidence="5">The sequence shown here is derived from an EMBL/GenBank/DDBJ whole genome shotgun (WGS) entry which is preliminary data.</text>
</comment>
<evidence type="ECO:0000313" key="6">
    <source>
        <dbReference type="Proteomes" id="UP000567179"/>
    </source>
</evidence>
<keyword evidence="2" id="KW-0804">Transcription</keyword>
<dbReference type="OrthoDB" id="338531at2759"/>